<evidence type="ECO:0008006" key="3">
    <source>
        <dbReference type="Google" id="ProtNLM"/>
    </source>
</evidence>
<dbReference type="EMBL" id="MGHC01000005">
    <property type="protein sequence ID" value="OGM60821.1"/>
    <property type="molecule type" value="Genomic_DNA"/>
</dbReference>
<dbReference type="AlphaFoldDB" id="A0A1F8B9U8"/>
<accession>A0A1F8B9U8</accession>
<dbReference type="Gene3D" id="1.20.1440.60">
    <property type="entry name" value="23S rRNA-intervening sequence"/>
    <property type="match status" value="1"/>
</dbReference>
<dbReference type="NCBIfam" id="TIGR02436">
    <property type="entry name" value="four helix bundle protein"/>
    <property type="match status" value="1"/>
</dbReference>
<dbReference type="Proteomes" id="UP000179018">
    <property type="component" value="Unassembled WGS sequence"/>
</dbReference>
<evidence type="ECO:0000313" key="1">
    <source>
        <dbReference type="EMBL" id="OGM60821.1"/>
    </source>
</evidence>
<protein>
    <recommendedName>
        <fullName evidence="3">Four helix bundle protein</fullName>
    </recommendedName>
</protein>
<gene>
    <name evidence="1" type="ORF">A3A75_00100</name>
</gene>
<organism evidence="1 2">
    <name type="scientific">Candidatus Woesebacteria bacterium RIFCSPLOWO2_01_FULL_39_10</name>
    <dbReference type="NCBI Taxonomy" id="1802516"/>
    <lineage>
        <taxon>Bacteria</taxon>
        <taxon>Candidatus Woeseibacteriota</taxon>
    </lineage>
</organism>
<dbReference type="SUPFAM" id="SSF158446">
    <property type="entry name" value="IVS-encoded protein-like"/>
    <property type="match status" value="1"/>
</dbReference>
<proteinExistence type="predicted"/>
<comment type="caution">
    <text evidence="1">The sequence shown here is derived from an EMBL/GenBank/DDBJ whole genome shotgun (WGS) entry which is preliminary data.</text>
</comment>
<dbReference type="InterPro" id="IPR036583">
    <property type="entry name" value="23S_rRNA_IVS_sf"/>
</dbReference>
<sequence length="122" mass="14267">MASIKDITDLRVYKLSMSYLDPIYDIAYKIPHLKLRTQLTNSAEAVPPLLSEGFSKRRNRVEMLRFYEMAMAESDEVIVHLLKAIILSKRFHNIPKSDCERLANSYKELSKQINSMIQKLKY</sequence>
<name>A0A1F8B9U8_9BACT</name>
<reference evidence="1 2" key="1">
    <citation type="journal article" date="2016" name="Nat. Commun.">
        <title>Thousands of microbial genomes shed light on interconnected biogeochemical processes in an aquifer system.</title>
        <authorList>
            <person name="Anantharaman K."/>
            <person name="Brown C.T."/>
            <person name="Hug L.A."/>
            <person name="Sharon I."/>
            <person name="Castelle C.J."/>
            <person name="Probst A.J."/>
            <person name="Thomas B.C."/>
            <person name="Singh A."/>
            <person name="Wilkins M.J."/>
            <person name="Karaoz U."/>
            <person name="Brodie E.L."/>
            <person name="Williams K.H."/>
            <person name="Hubbard S.S."/>
            <person name="Banfield J.F."/>
        </authorList>
    </citation>
    <scope>NUCLEOTIDE SEQUENCE [LARGE SCALE GENOMIC DNA]</scope>
</reference>
<dbReference type="Pfam" id="PF05635">
    <property type="entry name" value="23S_rRNA_IVP"/>
    <property type="match status" value="1"/>
</dbReference>
<evidence type="ECO:0000313" key="2">
    <source>
        <dbReference type="Proteomes" id="UP000179018"/>
    </source>
</evidence>
<dbReference type="InterPro" id="IPR012657">
    <property type="entry name" value="23S_rRNA-intervening_sequence"/>
</dbReference>